<dbReference type="Proteomes" id="UP001367508">
    <property type="component" value="Unassembled WGS sequence"/>
</dbReference>
<evidence type="ECO:0000313" key="1">
    <source>
        <dbReference type="EMBL" id="KAK7351695.1"/>
    </source>
</evidence>
<dbReference type="EMBL" id="JAYMYQ010000002">
    <property type="protein sequence ID" value="KAK7351695.1"/>
    <property type="molecule type" value="Genomic_DNA"/>
</dbReference>
<proteinExistence type="predicted"/>
<protein>
    <submittedName>
        <fullName evidence="1">Uncharacterized protein</fullName>
    </submittedName>
</protein>
<dbReference type="AlphaFoldDB" id="A0AAN9QV84"/>
<accession>A0AAN9QV84</accession>
<evidence type="ECO:0000313" key="2">
    <source>
        <dbReference type="Proteomes" id="UP001367508"/>
    </source>
</evidence>
<organism evidence="1 2">
    <name type="scientific">Canavalia gladiata</name>
    <name type="common">Sword bean</name>
    <name type="synonym">Dolichos gladiatus</name>
    <dbReference type="NCBI Taxonomy" id="3824"/>
    <lineage>
        <taxon>Eukaryota</taxon>
        <taxon>Viridiplantae</taxon>
        <taxon>Streptophyta</taxon>
        <taxon>Embryophyta</taxon>
        <taxon>Tracheophyta</taxon>
        <taxon>Spermatophyta</taxon>
        <taxon>Magnoliopsida</taxon>
        <taxon>eudicotyledons</taxon>
        <taxon>Gunneridae</taxon>
        <taxon>Pentapetalae</taxon>
        <taxon>rosids</taxon>
        <taxon>fabids</taxon>
        <taxon>Fabales</taxon>
        <taxon>Fabaceae</taxon>
        <taxon>Papilionoideae</taxon>
        <taxon>50 kb inversion clade</taxon>
        <taxon>NPAAA clade</taxon>
        <taxon>indigoferoid/millettioid clade</taxon>
        <taxon>Phaseoleae</taxon>
        <taxon>Canavalia</taxon>
    </lineage>
</organism>
<sequence length="127" mass="14050">MAPAVSFFHITLFHLDFYSLIMLGNELDGGSSSQLCSGSVGPVLLKIDVQFSGCYSVGESKGSIDPARFHKQKVDPETALIVFLIIVEERELRNGGCWEWDRVALTVQILRLHDMKHSLAKIVVGAF</sequence>
<reference evidence="1 2" key="1">
    <citation type="submission" date="2024-01" db="EMBL/GenBank/DDBJ databases">
        <title>The genomes of 5 underutilized Papilionoideae crops provide insights into root nodulation and disease resistanc.</title>
        <authorList>
            <person name="Jiang F."/>
        </authorList>
    </citation>
    <scope>NUCLEOTIDE SEQUENCE [LARGE SCALE GENOMIC DNA]</scope>
    <source>
        <strain evidence="1">LVBAO_FW01</strain>
        <tissue evidence="1">Leaves</tissue>
    </source>
</reference>
<name>A0AAN9QV84_CANGL</name>
<gene>
    <name evidence="1" type="ORF">VNO77_11319</name>
</gene>
<keyword evidence="2" id="KW-1185">Reference proteome</keyword>
<comment type="caution">
    <text evidence="1">The sequence shown here is derived from an EMBL/GenBank/DDBJ whole genome shotgun (WGS) entry which is preliminary data.</text>
</comment>